<sequence length="131" mass="14585">MSKLTPSKQDYLEAILDLSVQGAPVRSIDVANALGFSRASVSRAIGLLRADGFLLQQPYGGITLTDLGRREAIKVRRRHDLLKYYLIHILLVPEEIAEEDACRMEHVVSSTTLEQIEAAATQHMKEFHGGR</sequence>
<dbReference type="Pfam" id="PF02742">
    <property type="entry name" value="Fe_dep_repr_C"/>
    <property type="match status" value="1"/>
</dbReference>
<dbReference type="GO" id="GO:0003677">
    <property type="term" value="F:DNA binding"/>
    <property type="evidence" value="ECO:0007669"/>
    <property type="project" value="UniProtKB-KW"/>
</dbReference>
<dbReference type="InterPro" id="IPR036388">
    <property type="entry name" value="WH-like_DNA-bd_sf"/>
</dbReference>
<evidence type="ECO:0000256" key="4">
    <source>
        <dbReference type="ARBA" id="ARBA00023163"/>
    </source>
</evidence>
<gene>
    <name evidence="6" type="primary">mntR_1</name>
    <name evidence="6" type="ORF">AULFYP135_01567</name>
</gene>
<dbReference type="SUPFAM" id="SSF46785">
    <property type="entry name" value="Winged helix' DNA-binding domain"/>
    <property type="match status" value="1"/>
</dbReference>
<evidence type="ECO:0000259" key="5">
    <source>
        <dbReference type="PROSITE" id="PS50944"/>
    </source>
</evidence>
<name>A0A6N2TSA4_9FIRM</name>
<dbReference type="Gene3D" id="1.10.60.10">
    <property type="entry name" value="Iron dependent repressor, metal binding and dimerisation domain"/>
    <property type="match status" value="1"/>
</dbReference>
<dbReference type="Pfam" id="PF01325">
    <property type="entry name" value="Fe_dep_repress"/>
    <property type="match status" value="1"/>
</dbReference>
<keyword evidence="4" id="KW-0804">Transcription</keyword>
<reference evidence="6" key="1">
    <citation type="submission" date="2019-11" db="EMBL/GenBank/DDBJ databases">
        <authorList>
            <person name="Feng L."/>
        </authorList>
    </citation>
    <scope>NUCLEOTIDE SEQUENCE</scope>
    <source>
        <strain evidence="6">AundefinedLFYP135</strain>
    </source>
</reference>
<dbReference type="SMART" id="SM00529">
    <property type="entry name" value="HTH_DTXR"/>
    <property type="match status" value="1"/>
</dbReference>
<dbReference type="EMBL" id="CACRSL010000003">
    <property type="protein sequence ID" value="VYT08237.1"/>
    <property type="molecule type" value="Genomic_DNA"/>
</dbReference>
<feature type="domain" description="HTH dtxR-type" evidence="5">
    <location>
        <begin position="4"/>
        <end position="65"/>
    </location>
</feature>
<dbReference type="InterPro" id="IPR036421">
    <property type="entry name" value="Fe_dep_repressor_sf"/>
</dbReference>
<accession>A0A6N2TSA4</accession>
<dbReference type="GO" id="GO:0003700">
    <property type="term" value="F:DNA-binding transcription factor activity"/>
    <property type="evidence" value="ECO:0007669"/>
    <property type="project" value="InterPro"/>
</dbReference>
<evidence type="ECO:0000256" key="2">
    <source>
        <dbReference type="ARBA" id="ARBA00023015"/>
    </source>
</evidence>
<evidence type="ECO:0000256" key="3">
    <source>
        <dbReference type="ARBA" id="ARBA00023125"/>
    </source>
</evidence>
<comment type="similarity">
    <text evidence="1">Belongs to the DtxR/MntR family.</text>
</comment>
<dbReference type="GO" id="GO:0046914">
    <property type="term" value="F:transition metal ion binding"/>
    <property type="evidence" value="ECO:0007669"/>
    <property type="project" value="InterPro"/>
</dbReference>
<keyword evidence="3" id="KW-0238">DNA-binding</keyword>
<dbReference type="AlphaFoldDB" id="A0A6N2TSA4"/>
<dbReference type="InterPro" id="IPR001367">
    <property type="entry name" value="Fe_dep_repressor"/>
</dbReference>
<dbReference type="Gene3D" id="1.10.10.10">
    <property type="entry name" value="Winged helix-like DNA-binding domain superfamily/Winged helix DNA-binding domain"/>
    <property type="match status" value="1"/>
</dbReference>
<dbReference type="InterPro" id="IPR050536">
    <property type="entry name" value="DtxR_MntR_Metal-Reg"/>
</dbReference>
<evidence type="ECO:0000256" key="1">
    <source>
        <dbReference type="ARBA" id="ARBA00007871"/>
    </source>
</evidence>
<dbReference type="InterPro" id="IPR022689">
    <property type="entry name" value="Iron_dep_repressor"/>
</dbReference>
<protein>
    <submittedName>
        <fullName evidence="6">Transcriptional regulator MntR</fullName>
    </submittedName>
</protein>
<organism evidence="6">
    <name type="scientific">uncultured Anaerotruncus sp</name>
    <dbReference type="NCBI Taxonomy" id="905011"/>
    <lineage>
        <taxon>Bacteria</taxon>
        <taxon>Bacillati</taxon>
        <taxon>Bacillota</taxon>
        <taxon>Clostridia</taxon>
        <taxon>Eubacteriales</taxon>
        <taxon>Oscillospiraceae</taxon>
        <taxon>Anaerotruncus</taxon>
        <taxon>environmental samples</taxon>
    </lineage>
</organism>
<dbReference type="GO" id="GO:0046983">
    <property type="term" value="F:protein dimerization activity"/>
    <property type="evidence" value="ECO:0007669"/>
    <property type="project" value="InterPro"/>
</dbReference>
<dbReference type="InterPro" id="IPR036390">
    <property type="entry name" value="WH_DNA-bd_sf"/>
</dbReference>
<keyword evidence="2" id="KW-0805">Transcription regulation</keyword>
<dbReference type="PANTHER" id="PTHR33238:SF7">
    <property type="entry name" value="IRON-DEPENDENT TRANSCRIPTIONAL REGULATOR"/>
    <property type="match status" value="1"/>
</dbReference>
<dbReference type="SUPFAM" id="SSF47979">
    <property type="entry name" value="Iron-dependent repressor protein, dimerization domain"/>
    <property type="match status" value="1"/>
</dbReference>
<evidence type="ECO:0000313" key="6">
    <source>
        <dbReference type="EMBL" id="VYT08237.1"/>
    </source>
</evidence>
<dbReference type="InterPro" id="IPR022687">
    <property type="entry name" value="HTH_DTXR"/>
</dbReference>
<proteinExistence type="inferred from homology"/>
<dbReference type="PANTHER" id="PTHR33238">
    <property type="entry name" value="IRON (METAL) DEPENDENT REPRESSOR, DTXR FAMILY"/>
    <property type="match status" value="1"/>
</dbReference>
<dbReference type="PROSITE" id="PS50944">
    <property type="entry name" value="HTH_DTXR"/>
    <property type="match status" value="1"/>
</dbReference>